<dbReference type="PANTHER" id="PTHR43775">
    <property type="entry name" value="FATTY ACID SYNTHASE"/>
    <property type="match status" value="1"/>
</dbReference>
<dbReference type="SMART" id="SM00827">
    <property type="entry name" value="PKS_AT"/>
    <property type="match status" value="1"/>
</dbReference>
<dbReference type="RefSeq" id="WP_155072175.1">
    <property type="nucleotide sequence ID" value="NZ_WIXO01000001.1"/>
</dbReference>
<keyword evidence="4" id="KW-0045">Antibiotic biosynthesis</keyword>
<evidence type="ECO:0000313" key="10">
    <source>
        <dbReference type="EMBL" id="MTE21412.1"/>
    </source>
</evidence>
<gene>
    <name evidence="10" type="ORF">F0L17_20305</name>
</gene>
<dbReference type="CDD" id="cd00833">
    <property type="entry name" value="PKS"/>
    <property type="match status" value="1"/>
</dbReference>
<comment type="caution">
    <text evidence="10">The sequence shown here is derived from an EMBL/GenBank/DDBJ whole genome shotgun (WGS) entry which is preliminary data.</text>
</comment>
<dbReference type="SMART" id="SM00823">
    <property type="entry name" value="PKS_PP"/>
    <property type="match status" value="1"/>
</dbReference>
<accession>A0A6G2BHP0</accession>
<dbReference type="PROSITE" id="PS52004">
    <property type="entry name" value="KS3_2"/>
    <property type="match status" value="1"/>
</dbReference>
<evidence type="ECO:0000256" key="1">
    <source>
        <dbReference type="ARBA" id="ARBA00022450"/>
    </source>
</evidence>
<dbReference type="GO" id="GO:0006633">
    <property type="term" value="P:fatty acid biosynthetic process"/>
    <property type="evidence" value="ECO:0007669"/>
    <property type="project" value="TreeGrafter"/>
</dbReference>
<dbReference type="InterPro" id="IPR057326">
    <property type="entry name" value="KR_dom"/>
</dbReference>
<dbReference type="InterPro" id="IPR010080">
    <property type="entry name" value="Thioester_reductase-like_dom"/>
</dbReference>
<dbReference type="InterPro" id="IPR001227">
    <property type="entry name" value="Ac_transferase_dom_sf"/>
</dbReference>
<dbReference type="Gene3D" id="3.40.47.10">
    <property type="match status" value="1"/>
</dbReference>
<dbReference type="SMART" id="SM01294">
    <property type="entry name" value="PKS_PP_betabranch"/>
    <property type="match status" value="1"/>
</dbReference>
<dbReference type="InterPro" id="IPR014031">
    <property type="entry name" value="Ketoacyl_synth_C"/>
</dbReference>
<dbReference type="Proteomes" id="UP000473014">
    <property type="component" value="Unassembled WGS sequence"/>
</dbReference>
<dbReference type="GO" id="GO:0004312">
    <property type="term" value="F:fatty acid synthase activity"/>
    <property type="evidence" value="ECO:0007669"/>
    <property type="project" value="TreeGrafter"/>
</dbReference>
<proteinExistence type="predicted"/>
<dbReference type="Pfam" id="PF00109">
    <property type="entry name" value="ketoacyl-synt"/>
    <property type="match status" value="1"/>
</dbReference>
<dbReference type="InterPro" id="IPR013120">
    <property type="entry name" value="FAR_NAD-bd"/>
</dbReference>
<evidence type="ECO:0000256" key="4">
    <source>
        <dbReference type="ARBA" id="ARBA00023194"/>
    </source>
</evidence>
<keyword evidence="2" id="KW-0597">Phosphoprotein</keyword>
<feature type="region of interest" description="Disordered" evidence="7">
    <location>
        <begin position="1828"/>
        <end position="1861"/>
    </location>
</feature>
<evidence type="ECO:0000256" key="5">
    <source>
        <dbReference type="ARBA" id="ARBA00023268"/>
    </source>
</evidence>
<dbReference type="NCBIfam" id="TIGR01746">
    <property type="entry name" value="Thioester-redct"/>
    <property type="match status" value="1"/>
</dbReference>
<keyword evidence="6" id="KW-0012">Acyltransferase</keyword>
<dbReference type="Gene3D" id="1.10.1200.10">
    <property type="entry name" value="ACP-like"/>
    <property type="match status" value="1"/>
</dbReference>
<feature type="domain" description="Carrier" evidence="8">
    <location>
        <begin position="1749"/>
        <end position="1827"/>
    </location>
</feature>
<dbReference type="GO" id="GO:0005737">
    <property type="term" value="C:cytoplasm"/>
    <property type="evidence" value="ECO:0007669"/>
    <property type="project" value="TreeGrafter"/>
</dbReference>
<dbReference type="Pfam" id="PF07993">
    <property type="entry name" value="NAD_binding_4"/>
    <property type="match status" value="1"/>
</dbReference>
<reference evidence="10 11" key="1">
    <citation type="submission" date="2019-11" db="EMBL/GenBank/DDBJ databases">
        <authorList>
            <person name="Yuan L."/>
        </authorList>
    </citation>
    <scope>NUCLEOTIDE SEQUENCE [LARGE SCALE GENOMIC DNA]</scope>
    <source>
        <strain evidence="10 11">TRM43335</strain>
    </source>
</reference>
<evidence type="ECO:0000259" key="9">
    <source>
        <dbReference type="PROSITE" id="PS52004"/>
    </source>
</evidence>
<dbReference type="Pfam" id="PF08659">
    <property type="entry name" value="KR"/>
    <property type="match status" value="1"/>
</dbReference>
<dbReference type="InterPro" id="IPR014030">
    <property type="entry name" value="Ketoacyl_synth_N"/>
</dbReference>
<dbReference type="CDD" id="cd05235">
    <property type="entry name" value="SDR_e1"/>
    <property type="match status" value="1"/>
</dbReference>
<dbReference type="SUPFAM" id="SSF53901">
    <property type="entry name" value="Thiolase-like"/>
    <property type="match status" value="1"/>
</dbReference>
<dbReference type="InterPro" id="IPR016039">
    <property type="entry name" value="Thiolase-like"/>
</dbReference>
<dbReference type="InterPro" id="IPR016036">
    <property type="entry name" value="Malonyl_transacylase_ACP-bd"/>
</dbReference>
<dbReference type="PROSITE" id="PS50075">
    <property type="entry name" value="CARRIER"/>
    <property type="match status" value="1"/>
</dbReference>
<dbReference type="Gene3D" id="3.40.50.720">
    <property type="entry name" value="NAD(P)-binding Rossmann-like Domain"/>
    <property type="match status" value="2"/>
</dbReference>
<name>A0A6G2BHP0_9ACTN</name>
<dbReference type="InterPro" id="IPR036291">
    <property type="entry name" value="NAD(P)-bd_dom_sf"/>
</dbReference>
<feature type="region of interest" description="Disordered" evidence="7">
    <location>
        <begin position="928"/>
        <end position="952"/>
    </location>
</feature>
<dbReference type="Pfam" id="PF00698">
    <property type="entry name" value="Acyl_transf_1"/>
    <property type="match status" value="1"/>
</dbReference>
<evidence type="ECO:0000256" key="7">
    <source>
        <dbReference type="SAM" id="MobiDB-lite"/>
    </source>
</evidence>
<dbReference type="SUPFAM" id="SSF47336">
    <property type="entry name" value="ACP-like"/>
    <property type="match status" value="1"/>
</dbReference>
<dbReference type="SMART" id="SM00825">
    <property type="entry name" value="PKS_KS"/>
    <property type="match status" value="1"/>
</dbReference>
<dbReference type="Pfam" id="PF22621">
    <property type="entry name" value="CurL-like_PKS_C"/>
    <property type="match status" value="1"/>
</dbReference>
<dbReference type="InterPro" id="IPR014043">
    <property type="entry name" value="Acyl_transferase_dom"/>
</dbReference>
<dbReference type="Gene3D" id="3.30.70.3290">
    <property type="match status" value="1"/>
</dbReference>
<dbReference type="GO" id="GO:0071770">
    <property type="term" value="P:DIM/DIP cell wall layer assembly"/>
    <property type="evidence" value="ECO:0007669"/>
    <property type="project" value="TreeGrafter"/>
</dbReference>
<dbReference type="Gene3D" id="3.40.366.10">
    <property type="entry name" value="Malonyl-Coenzyme A Acyl Carrier Protein, domain 2"/>
    <property type="match status" value="1"/>
</dbReference>
<evidence type="ECO:0000313" key="11">
    <source>
        <dbReference type="Proteomes" id="UP000473014"/>
    </source>
</evidence>
<dbReference type="CDD" id="cd08955">
    <property type="entry name" value="KR_2_FAS_SDR_x"/>
    <property type="match status" value="1"/>
</dbReference>
<dbReference type="PANTHER" id="PTHR43775:SF51">
    <property type="entry name" value="INACTIVE PHENOLPHTHIOCEROL SYNTHESIS POLYKETIDE SYNTHASE TYPE I PKS1-RELATED"/>
    <property type="match status" value="1"/>
</dbReference>
<dbReference type="GO" id="GO:0005886">
    <property type="term" value="C:plasma membrane"/>
    <property type="evidence" value="ECO:0007669"/>
    <property type="project" value="TreeGrafter"/>
</dbReference>
<dbReference type="FunFam" id="3.40.47.10:FF:000019">
    <property type="entry name" value="Polyketide synthase type I"/>
    <property type="match status" value="1"/>
</dbReference>
<sequence>MTTQQTDRAQEDHRTRLLDALRTIERLQDRLREATRPPRAEPIAVVGTGCRLPGGADGPDAFWQLLRSGTDTTSEFPADRGDARAFHDPSPEAPGKAYVVRGAFLDRVDRFEPAIFGISPREAAGMDPQQRILLEVAWETLERAGYAPDGLSGSATGVYVGVSTTDYARMRQSEGDIRDVDAYQLVGEPSFAAGRISYTLGLRGPCKVIDTTCSSSLVALHEACQALRSGECDAALVGGVNLMLSPYGFVMMSKFRGLSPDGRCKTFDAAADGYARGEGAVMVMLKRYSDAVRDGDTVAAVIRGSAVNHDGRSSGLTVPNPAAQQQVIATALEQAGLDPGDVDYVEAHGTGTALGDPIELRALEAVIGRRRPPGEPLLVGSVKTNIGHLEAAAGVAGLLKLVLALQHGEIPPHLHFTEPNPNVEWDRLHIEVTAEGRPWPGTGRPRTGAISSFGASGTNAHAVVTSPPAEEAPPTDAVPHAGPGVLLLSAHTEEALTELAADHVRHLRRTPGLALADACWTTQVGRSRQNHSLAVAADSVEEAADALDAFTRGDRDPRLVTAALPVHRHRGTAWLFTGQGAQYVRMARDLADEPAFRTPFDACAALFDRYLDRPLRSVLWPEEVSARAEELLADTRYAQPALFAVEYALARMWQTWGLRPAALLGHSIGEIAAACVAGVFSPEDAVRLVAARASLMSDLPAGGAMAAVHCDEATARAAIGEYPDTLSLAAVNGPHSVTLSGAEGDLETVCEALRRRGVRSSRLTVSHAFHSPLLRPMLEDFRAVAETIEYSPPTVPLYSNVTGALWTDAEVGPDYWVRHAAGTVRFHDALADLHRRRTRTFLEVGPAPVLLGLGSRAVDDPDCAWLPSLRASTHVGDRLSVRLALGALYLRGATVDWRAVHGGERPPRRVPLPHTVWRGEPYWFPERRADDRDERAGAPNARSGTGDPVPGVGLRLPGVVPTYEVSLDAAHWERQVRTDHDGGRYLPLGALATVTKAAAADAAGGSWACVEDLSVPHRIPVGDDRVLNITLSPAPEGRMGFEWHSQSPTERDAGAPWRLHARGTLHRRPRARRHSLGGAPSLQAERYGEPVHYETESLSEALVGAVTGARRGGGGTLVALAPPRAGEPSAALTRVLDAAVAALSWDTAPERPLRQAGFGLRLAQACCEETERVRYVLATARAAGAAIGPAPATGEVQFFAEDGSYLGGVDELQVIGPDDVEPPPAPWRRPDDLLLRVDWRRAAPAEDPGDLTGESFLLLPDRGPVAAALAAELHRRGAHCLVAGEHETGTARTSAAALLERWRQDAPKGARGRVVLLTGLDSPDPEQAGPESLTEFRDRTELTAIALVQQLSKRPDCARTTVGLVTRGTVPAGPPPAVTDPFAHTLWGLGRVVALEHPDHWGGAVDLDPARPADEAAALLSALLDSPGEDQHALRGADRYVARVVPRPVARKELRQPPPVRGAGSYLITGAFGGIGRAVAHWLAEQGAGRLVLLGRTPLPPREDWHLPGHPPAVRDRIAAVHALERTGARVEVVAADVCDPEQLYPVMDELADSRCPLRGVVHAAGVSVPQFLRDVPVDDPRDYDAVWRPKVVGGWLLHQLTEGIDLDFFLNFSSIAATWGSQHLAGYSAANAFLDGLAEYRGARGEAALTVSWGPWELPSNLFGEDVMEFLTATGLRPLSAPQCLKLLGMLLAGDAPQAVVCAADWSVYKPVMEARLERPVLRELAVAEETADAEPVRLAELRRVGPHERETWLTGYLRETLGEIVALPAEKIDPEADAMSYGLDSLMVMDVVRRCKRELRVTVRPNRLFERATLRDWAELLAAEVGDAEAGNTEAGDTEETDGASREEPPSRAAMSDPAGIAADVDLDADIRPQGPLREGYTDPEHVLLTGATGFIGAYLLDELLATTEATVHCLVRCADPAEGLRRLRANTERYLPWRSGAEDRIAVLPGDLEKPLLGLEPRRFDELAERLDAIYHNGARVNFSYTYDQLRAANVAGCAEILRLACRGPLTPVNHVSTYGIWGLPADGRTVIGEDDDIAGAGALVTGYVQTKWAAERLMGIGRERGIPVDVYRPGRVLGDSRTGACLTTHFTTRVIKGCVQLGLAPDVDLDVEMTPVDYVARALVGISLSPRSLGGTYHLVNPGKLPFAELVRSMSRYGWRTETVPVETWWRALQETYAEQDNELHPVMEVVEEFVVGGEEAIDYDVTHAERALRDTGITCPALDEALLETYFDWMVRGGYLPRPGS</sequence>
<evidence type="ECO:0000259" key="8">
    <source>
        <dbReference type="PROSITE" id="PS50075"/>
    </source>
</evidence>
<evidence type="ECO:0000256" key="2">
    <source>
        <dbReference type="ARBA" id="ARBA00022553"/>
    </source>
</evidence>
<dbReference type="EMBL" id="WIXO01000001">
    <property type="protein sequence ID" value="MTE21412.1"/>
    <property type="molecule type" value="Genomic_DNA"/>
</dbReference>
<dbReference type="InterPro" id="IPR009081">
    <property type="entry name" value="PP-bd_ACP"/>
</dbReference>
<dbReference type="InterPro" id="IPR020841">
    <property type="entry name" value="PKS_Beta-ketoAc_synthase_dom"/>
</dbReference>
<keyword evidence="5" id="KW-0511">Multifunctional enzyme</keyword>
<dbReference type="InterPro" id="IPR050091">
    <property type="entry name" value="PKS_NRPS_Biosynth_Enz"/>
</dbReference>
<evidence type="ECO:0000256" key="6">
    <source>
        <dbReference type="ARBA" id="ARBA00023315"/>
    </source>
</evidence>
<keyword evidence="1" id="KW-0596">Phosphopantetheine</keyword>
<dbReference type="GO" id="GO:0031177">
    <property type="term" value="F:phosphopantetheine binding"/>
    <property type="evidence" value="ECO:0007669"/>
    <property type="project" value="InterPro"/>
</dbReference>
<dbReference type="InterPro" id="IPR020806">
    <property type="entry name" value="PKS_PP-bd"/>
</dbReference>
<dbReference type="Pfam" id="PF02801">
    <property type="entry name" value="Ketoacyl-synt_C"/>
    <property type="match status" value="1"/>
</dbReference>
<dbReference type="SUPFAM" id="SSF52151">
    <property type="entry name" value="FabD/lysophospholipase-like"/>
    <property type="match status" value="1"/>
</dbReference>
<protein>
    <submittedName>
        <fullName evidence="10">KR domain-containing protein</fullName>
    </submittedName>
</protein>
<dbReference type="SUPFAM" id="SSF51735">
    <property type="entry name" value="NAD(P)-binding Rossmann-fold domains"/>
    <property type="match status" value="3"/>
</dbReference>
<dbReference type="SUPFAM" id="SSF55048">
    <property type="entry name" value="Probable ACP-binding domain of malonyl-CoA ACP transacylase"/>
    <property type="match status" value="1"/>
</dbReference>
<dbReference type="OrthoDB" id="5478077at2"/>
<dbReference type="InterPro" id="IPR016035">
    <property type="entry name" value="Acyl_Trfase/lysoPLipase"/>
</dbReference>
<dbReference type="InterPro" id="IPR013968">
    <property type="entry name" value="PKS_KR"/>
</dbReference>
<dbReference type="SMART" id="SM00822">
    <property type="entry name" value="PKS_KR"/>
    <property type="match status" value="1"/>
</dbReference>
<dbReference type="InterPro" id="IPR036736">
    <property type="entry name" value="ACP-like_sf"/>
</dbReference>
<dbReference type="GO" id="GO:0033068">
    <property type="term" value="P:macrolide biosynthetic process"/>
    <property type="evidence" value="ECO:0007669"/>
    <property type="project" value="UniProtKB-ARBA"/>
</dbReference>
<feature type="domain" description="Ketosynthase family 3 (KS3)" evidence="9">
    <location>
        <begin position="40"/>
        <end position="466"/>
    </location>
</feature>
<keyword evidence="11" id="KW-1185">Reference proteome</keyword>
<keyword evidence="3" id="KW-0808">Transferase</keyword>
<dbReference type="Pfam" id="PF00550">
    <property type="entry name" value="PP-binding"/>
    <property type="match status" value="1"/>
</dbReference>
<organism evidence="10 11">
    <name type="scientific">Streptomyces taklimakanensis</name>
    <dbReference type="NCBI Taxonomy" id="2569853"/>
    <lineage>
        <taxon>Bacteria</taxon>
        <taxon>Bacillati</taxon>
        <taxon>Actinomycetota</taxon>
        <taxon>Actinomycetes</taxon>
        <taxon>Kitasatosporales</taxon>
        <taxon>Streptomycetaceae</taxon>
        <taxon>Streptomyces</taxon>
    </lineage>
</organism>
<evidence type="ECO:0000256" key="3">
    <source>
        <dbReference type="ARBA" id="ARBA00022679"/>
    </source>
</evidence>